<keyword evidence="5" id="KW-0804">Transcription</keyword>
<keyword evidence="4" id="KW-0010">Activator</keyword>
<dbReference type="Gene3D" id="3.40.190.10">
    <property type="entry name" value="Periplasmic binding protein-like II"/>
    <property type="match status" value="2"/>
</dbReference>
<dbReference type="InterPro" id="IPR000847">
    <property type="entry name" value="LysR_HTH_N"/>
</dbReference>
<proteinExistence type="inferred from homology"/>
<dbReference type="GO" id="GO:0003700">
    <property type="term" value="F:DNA-binding transcription factor activity"/>
    <property type="evidence" value="ECO:0007669"/>
    <property type="project" value="InterPro"/>
</dbReference>
<sequence length="316" mass="34867">MRYQNPQTALLDLVKLQYFLHVAELGSFTKAAIVLDVAQSALSRHVRELEQQFGQALFHRTGRGVIPTDFAQQIIPRAHALILQSQQLTDDIMAAQGAPQGQVRLAMLRSLSSLLLTPLLIEISDRFPGIEMHVMEGLTDHVEEWLATGRADLGVLYGHRRAPSDIDELLMTADLYLIGRTDDPVVSSPEFKLSGISSLPMILPALPNRWRLSIERACSDHDIGLHVSYELDSIQTIKDLVSSGKRYSILPLHAVAQELDAGVLQASRIVEPTITRQVFLASSTQRPRSRASAEVAKVVRRLVATLIASGRLAGHI</sequence>
<dbReference type="InterPro" id="IPR036388">
    <property type="entry name" value="WH-like_DNA-bd_sf"/>
</dbReference>
<name>A0A5E7G2G1_PSEFL</name>
<comment type="similarity">
    <text evidence="1">Belongs to the LysR transcriptional regulatory family.</text>
</comment>
<evidence type="ECO:0000259" key="6">
    <source>
        <dbReference type="PROSITE" id="PS50931"/>
    </source>
</evidence>
<keyword evidence="3" id="KW-0238">DNA-binding</keyword>
<dbReference type="PANTHER" id="PTHR30293">
    <property type="entry name" value="TRANSCRIPTIONAL REGULATORY PROTEIN NAC-RELATED"/>
    <property type="match status" value="1"/>
</dbReference>
<gene>
    <name evidence="7" type="primary">cynR_1</name>
    <name evidence="7" type="ORF">PS862_00053</name>
</gene>
<evidence type="ECO:0000256" key="4">
    <source>
        <dbReference type="ARBA" id="ARBA00023159"/>
    </source>
</evidence>
<dbReference type="Pfam" id="PF00126">
    <property type="entry name" value="HTH_1"/>
    <property type="match status" value="1"/>
</dbReference>
<dbReference type="AlphaFoldDB" id="A0A5E7G2G1"/>
<organism evidence="7 8">
    <name type="scientific">Pseudomonas fluorescens</name>
    <dbReference type="NCBI Taxonomy" id="294"/>
    <lineage>
        <taxon>Bacteria</taxon>
        <taxon>Pseudomonadati</taxon>
        <taxon>Pseudomonadota</taxon>
        <taxon>Gammaproteobacteria</taxon>
        <taxon>Pseudomonadales</taxon>
        <taxon>Pseudomonadaceae</taxon>
        <taxon>Pseudomonas</taxon>
    </lineage>
</organism>
<accession>A0A5E7G2G1</accession>
<dbReference type="PANTHER" id="PTHR30293:SF0">
    <property type="entry name" value="NITROGEN ASSIMILATION REGULATORY PROTEIN NAC"/>
    <property type="match status" value="1"/>
</dbReference>
<dbReference type="InterPro" id="IPR005119">
    <property type="entry name" value="LysR_subst-bd"/>
</dbReference>
<dbReference type="InterPro" id="IPR036390">
    <property type="entry name" value="WH_DNA-bd_sf"/>
</dbReference>
<dbReference type="Gene3D" id="1.10.10.10">
    <property type="entry name" value="Winged helix-like DNA-binding domain superfamily/Winged helix DNA-binding domain"/>
    <property type="match status" value="1"/>
</dbReference>
<evidence type="ECO:0000313" key="8">
    <source>
        <dbReference type="Proteomes" id="UP000385207"/>
    </source>
</evidence>
<dbReference type="Pfam" id="PF03466">
    <property type="entry name" value="LysR_substrate"/>
    <property type="match status" value="1"/>
</dbReference>
<evidence type="ECO:0000256" key="1">
    <source>
        <dbReference type="ARBA" id="ARBA00009437"/>
    </source>
</evidence>
<protein>
    <submittedName>
        <fullName evidence="7">HTH-type transcriptional regulator CynR</fullName>
    </submittedName>
</protein>
<dbReference type="GO" id="GO:2000142">
    <property type="term" value="P:regulation of DNA-templated transcription initiation"/>
    <property type="evidence" value="ECO:0007669"/>
    <property type="project" value="TreeGrafter"/>
</dbReference>
<dbReference type="OrthoDB" id="5723059at2"/>
<dbReference type="PROSITE" id="PS50931">
    <property type="entry name" value="HTH_LYSR"/>
    <property type="match status" value="1"/>
</dbReference>
<dbReference type="RefSeq" id="WP_150782922.1">
    <property type="nucleotide sequence ID" value="NZ_CABVII010000001.1"/>
</dbReference>
<dbReference type="Proteomes" id="UP000385207">
    <property type="component" value="Unassembled WGS sequence"/>
</dbReference>
<evidence type="ECO:0000256" key="3">
    <source>
        <dbReference type="ARBA" id="ARBA00023125"/>
    </source>
</evidence>
<evidence type="ECO:0000256" key="2">
    <source>
        <dbReference type="ARBA" id="ARBA00023015"/>
    </source>
</evidence>
<dbReference type="EMBL" id="CABVII010000001">
    <property type="protein sequence ID" value="VVO46121.1"/>
    <property type="molecule type" value="Genomic_DNA"/>
</dbReference>
<dbReference type="SUPFAM" id="SSF46785">
    <property type="entry name" value="Winged helix' DNA-binding domain"/>
    <property type="match status" value="1"/>
</dbReference>
<feature type="domain" description="HTH lysR-type" evidence="6">
    <location>
        <begin position="11"/>
        <end position="68"/>
    </location>
</feature>
<dbReference type="FunFam" id="1.10.10.10:FF:000001">
    <property type="entry name" value="LysR family transcriptional regulator"/>
    <property type="match status" value="1"/>
</dbReference>
<evidence type="ECO:0000313" key="7">
    <source>
        <dbReference type="EMBL" id="VVO46121.1"/>
    </source>
</evidence>
<dbReference type="PRINTS" id="PR00039">
    <property type="entry name" value="HTHLYSR"/>
</dbReference>
<dbReference type="SUPFAM" id="SSF53850">
    <property type="entry name" value="Periplasmic binding protein-like II"/>
    <property type="match status" value="1"/>
</dbReference>
<reference evidence="7 8" key="1">
    <citation type="submission" date="2019-09" db="EMBL/GenBank/DDBJ databases">
        <authorList>
            <person name="Chandra G."/>
            <person name="Truman W A."/>
        </authorList>
    </citation>
    <scope>NUCLEOTIDE SEQUENCE [LARGE SCALE GENOMIC DNA]</scope>
    <source>
        <strain evidence="7">PS862</strain>
    </source>
</reference>
<evidence type="ECO:0000256" key="5">
    <source>
        <dbReference type="ARBA" id="ARBA00023163"/>
    </source>
</evidence>
<dbReference type="GO" id="GO:0003677">
    <property type="term" value="F:DNA binding"/>
    <property type="evidence" value="ECO:0007669"/>
    <property type="project" value="UniProtKB-KW"/>
</dbReference>
<keyword evidence="2" id="KW-0805">Transcription regulation</keyword>